<gene>
    <name evidence="2" type="ORF">CMMCAS07_09805</name>
</gene>
<organism evidence="2 3">
    <name type="scientific">Clavibacter michiganensis subsp. michiganensis</name>
    <dbReference type="NCBI Taxonomy" id="33013"/>
    <lineage>
        <taxon>Bacteria</taxon>
        <taxon>Bacillati</taxon>
        <taxon>Actinomycetota</taxon>
        <taxon>Actinomycetes</taxon>
        <taxon>Micrococcales</taxon>
        <taxon>Microbacteriaceae</taxon>
        <taxon>Clavibacter</taxon>
    </lineage>
</organism>
<feature type="region of interest" description="Disordered" evidence="1">
    <location>
        <begin position="1"/>
        <end position="63"/>
    </location>
</feature>
<proteinExistence type="predicted"/>
<dbReference type="EMBL" id="MDHH01000002">
    <property type="protein sequence ID" value="OUE02299.1"/>
    <property type="molecule type" value="Genomic_DNA"/>
</dbReference>
<protein>
    <submittedName>
        <fullName evidence="2">Uncharacterized protein</fullName>
    </submittedName>
</protein>
<comment type="caution">
    <text evidence="2">The sequence shown here is derived from an EMBL/GenBank/DDBJ whole genome shotgun (WGS) entry which is preliminary data.</text>
</comment>
<feature type="compositionally biased region" description="Polar residues" evidence="1">
    <location>
        <begin position="11"/>
        <end position="63"/>
    </location>
</feature>
<dbReference type="Proteomes" id="UP000195062">
    <property type="component" value="Unassembled WGS sequence"/>
</dbReference>
<keyword evidence="3" id="KW-1185">Reference proteome</keyword>
<accession>A0A251XH15</accession>
<name>A0A251XH15_CLAMM</name>
<evidence type="ECO:0000313" key="3">
    <source>
        <dbReference type="Proteomes" id="UP000195062"/>
    </source>
</evidence>
<dbReference type="AlphaFoldDB" id="A0A251XH15"/>
<sequence length="63" mass="6312">MNAMPERGPSASCSTGSRITSTAESPSTAVRTPSTPSTPARVSPTTPMRLSTATAAGTSESVE</sequence>
<evidence type="ECO:0000313" key="2">
    <source>
        <dbReference type="EMBL" id="OUE02299.1"/>
    </source>
</evidence>
<evidence type="ECO:0000256" key="1">
    <source>
        <dbReference type="SAM" id="MobiDB-lite"/>
    </source>
</evidence>
<reference evidence="2 3" key="1">
    <citation type="submission" date="2016-08" db="EMBL/GenBank/DDBJ databases">
        <title>Genome sequence of Clavibacter michiganensis subsp. michiganensis strain CASJ007.</title>
        <authorList>
            <person name="Thapa S.P."/>
            <person name="Coaker G."/>
        </authorList>
    </citation>
    <scope>NUCLEOTIDE SEQUENCE [LARGE SCALE GENOMIC DNA]</scope>
    <source>
        <strain evidence="2">CASJ007</strain>
    </source>
</reference>